<protein>
    <submittedName>
        <fullName evidence="2">Uncharacterized protein</fullName>
    </submittedName>
</protein>
<accession>A0A9R1XLF0</accession>
<comment type="caution">
    <text evidence="2">The sequence shown here is derived from an EMBL/GenBank/DDBJ whole genome shotgun (WGS) entry which is preliminary data.</text>
</comment>
<gene>
    <name evidence="2" type="ORF">LSAT_V11C300113850</name>
</gene>
<name>A0A9R1XLF0_LACSA</name>
<feature type="region of interest" description="Disordered" evidence="1">
    <location>
        <begin position="39"/>
        <end position="82"/>
    </location>
</feature>
<feature type="compositionally biased region" description="Basic and acidic residues" evidence="1">
    <location>
        <begin position="59"/>
        <end position="82"/>
    </location>
</feature>
<dbReference type="AlphaFoldDB" id="A0A9R1XLF0"/>
<reference evidence="2 3" key="1">
    <citation type="journal article" date="2017" name="Nat. Commun.">
        <title>Genome assembly with in vitro proximity ligation data and whole-genome triplication in lettuce.</title>
        <authorList>
            <person name="Reyes-Chin-Wo S."/>
            <person name="Wang Z."/>
            <person name="Yang X."/>
            <person name="Kozik A."/>
            <person name="Arikit S."/>
            <person name="Song C."/>
            <person name="Xia L."/>
            <person name="Froenicke L."/>
            <person name="Lavelle D.O."/>
            <person name="Truco M.J."/>
            <person name="Xia R."/>
            <person name="Zhu S."/>
            <person name="Xu C."/>
            <person name="Xu H."/>
            <person name="Xu X."/>
            <person name="Cox K."/>
            <person name="Korf I."/>
            <person name="Meyers B.C."/>
            <person name="Michelmore R.W."/>
        </authorList>
    </citation>
    <scope>NUCLEOTIDE SEQUENCE [LARGE SCALE GENOMIC DNA]</scope>
    <source>
        <strain evidence="3">cv. Salinas</strain>
        <tissue evidence="2">Seedlings</tissue>
    </source>
</reference>
<proteinExistence type="predicted"/>
<keyword evidence="3" id="KW-1185">Reference proteome</keyword>
<sequence>MLDKVVDNIVDNVLGIGFSSLNSQEDEIWNDPEMKTILDNSDIGKESSEHGNKGGAEAKNTKDGGVDKQTEIKKGNAEDRDK</sequence>
<dbReference type="Proteomes" id="UP000235145">
    <property type="component" value="Unassembled WGS sequence"/>
</dbReference>
<evidence type="ECO:0000313" key="2">
    <source>
        <dbReference type="EMBL" id="KAJ0217476.1"/>
    </source>
</evidence>
<dbReference type="EMBL" id="NBSK02000003">
    <property type="protein sequence ID" value="KAJ0217476.1"/>
    <property type="molecule type" value="Genomic_DNA"/>
</dbReference>
<organism evidence="2 3">
    <name type="scientific">Lactuca sativa</name>
    <name type="common">Garden lettuce</name>
    <dbReference type="NCBI Taxonomy" id="4236"/>
    <lineage>
        <taxon>Eukaryota</taxon>
        <taxon>Viridiplantae</taxon>
        <taxon>Streptophyta</taxon>
        <taxon>Embryophyta</taxon>
        <taxon>Tracheophyta</taxon>
        <taxon>Spermatophyta</taxon>
        <taxon>Magnoliopsida</taxon>
        <taxon>eudicotyledons</taxon>
        <taxon>Gunneridae</taxon>
        <taxon>Pentapetalae</taxon>
        <taxon>asterids</taxon>
        <taxon>campanulids</taxon>
        <taxon>Asterales</taxon>
        <taxon>Asteraceae</taxon>
        <taxon>Cichorioideae</taxon>
        <taxon>Cichorieae</taxon>
        <taxon>Lactucinae</taxon>
        <taxon>Lactuca</taxon>
    </lineage>
</organism>
<evidence type="ECO:0000256" key="1">
    <source>
        <dbReference type="SAM" id="MobiDB-lite"/>
    </source>
</evidence>
<evidence type="ECO:0000313" key="3">
    <source>
        <dbReference type="Proteomes" id="UP000235145"/>
    </source>
</evidence>
<feature type="compositionally biased region" description="Basic and acidic residues" evidence="1">
    <location>
        <begin position="39"/>
        <end position="52"/>
    </location>
</feature>